<evidence type="ECO:0000313" key="3">
    <source>
        <dbReference type="Proteomes" id="UP000762676"/>
    </source>
</evidence>
<organism evidence="2 3">
    <name type="scientific">Elysia marginata</name>
    <dbReference type="NCBI Taxonomy" id="1093978"/>
    <lineage>
        <taxon>Eukaryota</taxon>
        <taxon>Metazoa</taxon>
        <taxon>Spiralia</taxon>
        <taxon>Lophotrochozoa</taxon>
        <taxon>Mollusca</taxon>
        <taxon>Gastropoda</taxon>
        <taxon>Heterobranchia</taxon>
        <taxon>Euthyneura</taxon>
        <taxon>Panpulmonata</taxon>
        <taxon>Sacoglossa</taxon>
        <taxon>Placobranchoidea</taxon>
        <taxon>Plakobranchidae</taxon>
        <taxon>Elysia</taxon>
    </lineage>
</organism>
<dbReference type="EMBL" id="BMAT01002547">
    <property type="protein sequence ID" value="GFS08920.1"/>
    <property type="molecule type" value="Genomic_DNA"/>
</dbReference>
<dbReference type="InterPro" id="IPR048365">
    <property type="entry name" value="TNP-like_RNaseH_N"/>
</dbReference>
<reference evidence="2 3" key="1">
    <citation type="journal article" date="2021" name="Elife">
        <title>Chloroplast acquisition without the gene transfer in kleptoplastic sea slugs, Plakobranchus ocellatus.</title>
        <authorList>
            <person name="Maeda T."/>
            <person name="Takahashi S."/>
            <person name="Yoshida T."/>
            <person name="Shimamura S."/>
            <person name="Takaki Y."/>
            <person name="Nagai Y."/>
            <person name="Toyoda A."/>
            <person name="Suzuki Y."/>
            <person name="Arimoto A."/>
            <person name="Ishii H."/>
            <person name="Satoh N."/>
            <person name="Nishiyama T."/>
            <person name="Hasebe M."/>
            <person name="Maruyama T."/>
            <person name="Minagawa J."/>
            <person name="Obokata J."/>
            <person name="Shigenobu S."/>
        </authorList>
    </citation>
    <scope>NUCLEOTIDE SEQUENCE [LARGE SCALE GENOMIC DNA]</scope>
</reference>
<protein>
    <submittedName>
        <fullName evidence="2">THAP domain-containing protein</fullName>
    </submittedName>
</protein>
<accession>A0AAV4IH25</accession>
<feature type="non-terminal residue" evidence="2">
    <location>
        <position position="150"/>
    </location>
</feature>
<gene>
    <name evidence="2" type="ORF">ElyMa_001285800</name>
</gene>
<dbReference type="Pfam" id="PF21787">
    <property type="entry name" value="TNP-like_RNaseH_N"/>
    <property type="match status" value="1"/>
</dbReference>
<name>A0AAV4IH25_9GAST</name>
<sequence length="150" mass="16370">MAIRSEYVYDSKRKCYVGGVDLGSVKVGVSEDTLATEALVFMVVGLMGHWKQAIGYFLINKISADTQAQLVQGAITLLNDCGMHVRAVVCDGCNTNQATARILGCNLDANVVTNFFPNPVTGQKVYFLLDACHLIKNVRNTLGDKKAIRR</sequence>
<feature type="domain" description="Transposable element P transposase-like RNase H" evidence="1">
    <location>
        <begin position="1"/>
        <end position="104"/>
    </location>
</feature>
<proteinExistence type="predicted"/>
<keyword evidence="3" id="KW-1185">Reference proteome</keyword>
<comment type="caution">
    <text evidence="2">The sequence shown here is derived from an EMBL/GenBank/DDBJ whole genome shotgun (WGS) entry which is preliminary data.</text>
</comment>
<dbReference type="Proteomes" id="UP000762676">
    <property type="component" value="Unassembled WGS sequence"/>
</dbReference>
<dbReference type="AlphaFoldDB" id="A0AAV4IH25"/>
<evidence type="ECO:0000259" key="1">
    <source>
        <dbReference type="Pfam" id="PF21787"/>
    </source>
</evidence>
<evidence type="ECO:0000313" key="2">
    <source>
        <dbReference type="EMBL" id="GFS08920.1"/>
    </source>
</evidence>